<name>A0A9N9C050_9GLOM</name>
<evidence type="ECO:0000256" key="1">
    <source>
        <dbReference type="SAM" id="MobiDB-lite"/>
    </source>
</evidence>
<organism evidence="2 3">
    <name type="scientific">Acaulospora morrowiae</name>
    <dbReference type="NCBI Taxonomy" id="94023"/>
    <lineage>
        <taxon>Eukaryota</taxon>
        <taxon>Fungi</taxon>
        <taxon>Fungi incertae sedis</taxon>
        <taxon>Mucoromycota</taxon>
        <taxon>Glomeromycotina</taxon>
        <taxon>Glomeromycetes</taxon>
        <taxon>Diversisporales</taxon>
        <taxon>Acaulosporaceae</taxon>
        <taxon>Acaulospora</taxon>
    </lineage>
</organism>
<dbReference type="EMBL" id="CAJVPV010005166">
    <property type="protein sequence ID" value="CAG8585968.1"/>
    <property type="molecule type" value="Genomic_DNA"/>
</dbReference>
<feature type="non-terminal residue" evidence="2">
    <location>
        <position position="62"/>
    </location>
</feature>
<evidence type="ECO:0000313" key="2">
    <source>
        <dbReference type="EMBL" id="CAG8585968.1"/>
    </source>
</evidence>
<comment type="caution">
    <text evidence="2">The sequence shown here is derived from an EMBL/GenBank/DDBJ whole genome shotgun (WGS) entry which is preliminary data.</text>
</comment>
<sequence>MSFNDSKAKSTTGINEHEVIEIPPPPYEINGAAHSHFNQEDNNIISDNIRPFIQTPVPLQTH</sequence>
<feature type="region of interest" description="Disordered" evidence="1">
    <location>
        <begin position="1"/>
        <end position="33"/>
    </location>
</feature>
<dbReference type="Proteomes" id="UP000789342">
    <property type="component" value="Unassembled WGS sequence"/>
</dbReference>
<accession>A0A9N9C050</accession>
<keyword evidence="3" id="KW-1185">Reference proteome</keyword>
<reference evidence="2" key="1">
    <citation type="submission" date="2021-06" db="EMBL/GenBank/DDBJ databases">
        <authorList>
            <person name="Kallberg Y."/>
            <person name="Tangrot J."/>
            <person name="Rosling A."/>
        </authorList>
    </citation>
    <scope>NUCLEOTIDE SEQUENCE</scope>
    <source>
        <strain evidence="2">CL551</strain>
    </source>
</reference>
<gene>
    <name evidence="2" type="ORF">AMORRO_LOCUS7128</name>
</gene>
<evidence type="ECO:0000313" key="3">
    <source>
        <dbReference type="Proteomes" id="UP000789342"/>
    </source>
</evidence>
<protein>
    <submittedName>
        <fullName evidence="2">17182_t:CDS:1</fullName>
    </submittedName>
</protein>
<dbReference type="AlphaFoldDB" id="A0A9N9C050"/>
<feature type="compositionally biased region" description="Polar residues" evidence="1">
    <location>
        <begin position="1"/>
        <end position="13"/>
    </location>
</feature>
<proteinExistence type="predicted"/>